<sequence length="159" mass="18409">MDNSSIKRLVDTESDKGRKTLLPADTAKTSCHLRLQPFAEISKQRYWLFGSKTRQFYLESVSQRGKGKFEMLAQTAAEFAHAAEELRSQRYTAPKELADRLLNEVVPYLDSQAKKRDRMEKALHRQAIAAANVHIYETRTRKRQRVDYSVDQALDTLDF</sequence>
<gene>
    <name evidence="1" type="ORF">H4R26_004400</name>
</gene>
<name>A0A9W8BAS1_9FUNG</name>
<organism evidence="1 2">
    <name type="scientific">Coemansia thaxteri</name>
    <dbReference type="NCBI Taxonomy" id="2663907"/>
    <lineage>
        <taxon>Eukaryota</taxon>
        <taxon>Fungi</taxon>
        <taxon>Fungi incertae sedis</taxon>
        <taxon>Zoopagomycota</taxon>
        <taxon>Kickxellomycotina</taxon>
        <taxon>Kickxellomycetes</taxon>
        <taxon>Kickxellales</taxon>
        <taxon>Kickxellaceae</taxon>
        <taxon>Coemansia</taxon>
    </lineage>
</organism>
<evidence type="ECO:0000313" key="2">
    <source>
        <dbReference type="Proteomes" id="UP001150907"/>
    </source>
</evidence>
<proteinExistence type="predicted"/>
<dbReference type="EMBL" id="JANBQF010000472">
    <property type="protein sequence ID" value="KAJ2000896.1"/>
    <property type="molecule type" value="Genomic_DNA"/>
</dbReference>
<keyword evidence="2" id="KW-1185">Reference proteome</keyword>
<accession>A0A9W8BAS1</accession>
<dbReference type="Proteomes" id="UP001150907">
    <property type="component" value="Unassembled WGS sequence"/>
</dbReference>
<protein>
    <submittedName>
        <fullName evidence="1">Uncharacterized protein</fullName>
    </submittedName>
</protein>
<comment type="caution">
    <text evidence="1">The sequence shown here is derived from an EMBL/GenBank/DDBJ whole genome shotgun (WGS) entry which is preliminary data.</text>
</comment>
<dbReference type="AlphaFoldDB" id="A0A9W8BAS1"/>
<reference evidence="1" key="1">
    <citation type="submission" date="2022-07" db="EMBL/GenBank/DDBJ databases">
        <title>Phylogenomic reconstructions and comparative analyses of Kickxellomycotina fungi.</title>
        <authorList>
            <person name="Reynolds N.K."/>
            <person name="Stajich J.E."/>
            <person name="Barry K."/>
            <person name="Grigoriev I.V."/>
            <person name="Crous P."/>
            <person name="Smith M.E."/>
        </authorList>
    </citation>
    <scope>NUCLEOTIDE SEQUENCE</scope>
    <source>
        <strain evidence="1">IMI 214461</strain>
    </source>
</reference>
<evidence type="ECO:0000313" key="1">
    <source>
        <dbReference type="EMBL" id="KAJ2000896.1"/>
    </source>
</evidence>
<dbReference type="OrthoDB" id="205403at2759"/>